<evidence type="ECO:0000313" key="2">
    <source>
        <dbReference type="EMBL" id="KAJ8288667.1"/>
    </source>
</evidence>
<accession>A0A9Q1E2W3</accession>
<proteinExistence type="predicted"/>
<organism evidence="2 3">
    <name type="scientific">Conger conger</name>
    <name type="common">Conger eel</name>
    <name type="synonym">Muraena conger</name>
    <dbReference type="NCBI Taxonomy" id="82655"/>
    <lineage>
        <taxon>Eukaryota</taxon>
        <taxon>Metazoa</taxon>
        <taxon>Chordata</taxon>
        <taxon>Craniata</taxon>
        <taxon>Vertebrata</taxon>
        <taxon>Euteleostomi</taxon>
        <taxon>Actinopterygii</taxon>
        <taxon>Neopterygii</taxon>
        <taxon>Teleostei</taxon>
        <taxon>Anguilliformes</taxon>
        <taxon>Congridae</taxon>
        <taxon>Conger</taxon>
    </lineage>
</organism>
<evidence type="ECO:0000256" key="1">
    <source>
        <dbReference type="SAM" id="MobiDB-lite"/>
    </source>
</evidence>
<comment type="caution">
    <text evidence="2">The sequence shown here is derived from an EMBL/GenBank/DDBJ whole genome shotgun (WGS) entry which is preliminary data.</text>
</comment>
<feature type="region of interest" description="Disordered" evidence="1">
    <location>
        <begin position="59"/>
        <end position="122"/>
    </location>
</feature>
<dbReference type="AlphaFoldDB" id="A0A9Q1E2W3"/>
<feature type="compositionally biased region" description="Polar residues" evidence="1">
    <location>
        <begin position="74"/>
        <end position="97"/>
    </location>
</feature>
<evidence type="ECO:0000313" key="3">
    <source>
        <dbReference type="Proteomes" id="UP001152803"/>
    </source>
</evidence>
<protein>
    <submittedName>
        <fullName evidence="2">Uncharacterized protein</fullName>
    </submittedName>
</protein>
<sequence>MRTAASCQFESSWELGSSHYPSYSPLSSCFRLSISSNFMLKQRGTLWLNSVRPCGSNCFEGSEKSSKGGVHWSSPRSPKASNQEQMYAVSPFQSSLEPSPDTPAHPVELWEVGRNASPGTDT</sequence>
<gene>
    <name evidence="2" type="ORF">COCON_G00013260</name>
</gene>
<name>A0A9Q1E2W3_CONCO</name>
<dbReference type="EMBL" id="JAFJMO010000001">
    <property type="protein sequence ID" value="KAJ8288667.1"/>
    <property type="molecule type" value="Genomic_DNA"/>
</dbReference>
<reference evidence="2" key="1">
    <citation type="journal article" date="2023" name="Science">
        <title>Genome structures resolve the early diversification of teleost fishes.</title>
        <authorList>
            <person name="Parey E."/>
            <person name="Louis A."/>
            <person name="Montfort J."/>
            <person name="Bouchez O."/>
            <person name="Roques C."/>
            <person name="Iampietro C."/>
            <person name="Lluch J."/>
            <person name="Castinel A."/>
            <person name="Donnadieu C."/>
            <person name="Desvignes T."/>
            <person name="Floi Bucao C."/>
            <person name="Jouanno E."/>
            <person name="Wen M."/>
            <person name="Mejri S."/>
            <person name="Dirks R."/>
            <person name="Jansen H."/>
            <person name="Henkel C."/>
            <person name="Chen W.J."/>
            <person name="Zahm M."/>
            <person name="Cabau C."/>
            <person name="Klopp C."/>
            <person name="Thompson A.W."/>
            <person name="Robinson-Rechavi M."/>
            <person name="Braasch I."/>
            <person name="Lecointre G."/>
            <person name="Bobe J."/>
            <person name="Postlethwait J.H."/>
            <person name="Berthelot C."/>
            <person name="Roest Crollius H."/>
            <person name="Guiguen Y."/>
        </authorList>
    </citation>
    <scope>NUCLEOTIDE SEQUENCE</scope>
    <source>
        <strain evidence="2">Concon-B</strain>
    </source>
</reference>
<keyword evidence="3" id="KW-1185">Reference proteome</keyword>
<dbReference type="Proteomes" id="UP001152803">
    <property type="component" value="Unassembled WGS sequence"/>
</dbReference>